<dbReference type="OrthoDB" id="2247093at2759"/>
<sequence length="554" mass="59985">MSQRDPATRPASRRTSTSPVTSGESGARHFGQTAGGHDVNSDTVKLLPKETPGRDQQLPGSKSLGMLNILNPSDSRPRDSHGVHDTPSQAGQSTSAYSSWTTHGATRHPAPGHSASASYPGTPVGNLNLGPPGSERQSPTVSYPFPNMSEPRKILSPKVARPSSLSQSSGFPREFEPRSHNYVPSVSPAKRPYEGEGLDEPRLPSLHQTPRIAHASGSQSLTPPSRSLSQPVSRASDVSLLQGQAGPSREVHGPPSHSQFQHGQLQGQLPAVSRPPEGSSTWTEVMRRSGMGSGPGGMEGQQAYMTLPGSDTPIPVQVDYSQASRKADEKRQRNAKASTRHRRKKKTLQEENVRQLQELKDERQQMSDEIDYLRRQRDFYRDERNRLREIVSRTPGIHQHAHGPRSPTPSRSVGSHTDHSPVSQHLMPTTSQGYVSDPNSADRAVQLPKMEERPEFPGPGLPPGVAPSGLASAHGQPYGVPPRPPSAASSGGGERLPPLRAMEGPPPTVQHVGPGQAHERDPRTGQWRPVPPRQVETGWATGPRKSGDHQIHPW</sequence>
<evidence type="ECO:0000313" key="4">
    <source>
        <dbReference type="Proteomes" id="UP000078397"/>
    </source>
</evidence>
<feature type="compositionally biased region" description="Polar residues" evidence="1">
    <location>
        <begin position="216"/>
        <end position="233"/>
    </location>
</feature>
<feature type="compositionally biased region" description="Pro residues" evidence="1">
    <location>
        <begin position="456"/>
        <end position="465"/>
    </location>
</feature>
<dbReference type="PROSITE" id="PS50217">
    <property type="entry name" value="BZIP"/>
    <property type="match status" value="1"/>
</dbReference>
<feature type="compositionally biased region" description="Basic and acidic residues" evidence="1">
    <location>
        <begin position="545"/>
        <end position="554"/>
    </location>
</feature>
<feature type="compositionally biased region" description="Polar residues" evidence="1">
    <location>
        <begin position="13"/>
        <end position="24"/>
    </location>
</feature>
<dbReference type="GO" id="GO:0003700">
    <property type="term" value="F:DNA-binding transcription factor activity"/>
    <property type="evidence" value="ECO:0007669"/>
    <property type="project" value="InterPro"/>
</dbReference>
<keyword evidence="4" id="KW-1185">Reference proteome</keyword>
<comment type="caution">
    <text evidence="3">The sequence shown here is derived from an EMBL/GenBank/DDBJ whole genome shotgun (WGS) entry which is preliminary data.</text>
</comment>
<dbReference type="Proteomes" id="UP000078397">
    <property type="component" value="Unassembled WGS sequence"/>
</dbReference>
<accession>A0A179FXZ6</accession>
<evidence type="ECO:0000259" key="2">
    <source>
        <dbReference type="PROSITE" id="PS50217"/>
    </source>
</evidence>
<dbReference type="InterPro" id="IPR004827">
    <property type="entry name" value="bZIP"/>
</dbReference>
<evidence type="ECO:0000256" key="1">
    <source>
        <dbReference type="SAM" id="MobiDB-lite"/>
    </source>
</evidence>
<evidence type="ECO:0000313" key="3">
    <source>
        <dbReference type="EMBL" id="OAQ70108.1"/>
    </source>
</evidence>
<gene>
    <name evidence="3" type="ORF">VFPPC_02637</name>
</gene>
<protein>
    <submittedName>
        <fullName evidence="3">Basic-leucine zipper (BZIP) transcription factor</fullName>
    </submittedName>
</protein>
<feature type="region of interest" description="Disordered" evidence="1">
    <location>
        <begin position="391"/>
        <end position="554"/>
    </location>
</feature>
<feature type="compositionally biased region" description="Basic and acidic residues" evidence="1">
    <location>
        <begin position="75"/>
        <end position="84"/>
    </location>
</feature>
<dbReference type="KEGG" id="pchm:VFPPC_02637"/>
<feature type="domain" description="BZIP" evidence="2">
    <location>
        <begin position="324"/>
        <end position="387"/>
    </location>
</feature>
<feature type="compositionally biased region" description="Basic and acidic residues" evidence="1">
    <location>
        <begin position="347"/>
        <end position="367"/>
    </location>
</feature>
<dbReference type="EMBL" id="LSBJ02000002">
    <property type="protein sequence ID" value="OAQ70108.1"/>
    <property type="molecule type" value="Genomic_DNA"/>
</dbReference>
<feature type="compositionally biased region" description="Polar residues" evidence="1">
    <location>
        <begin position="408"/>
        <end position="439"/>
    </location>
</feature>
<organism evidence="3 4">
    <name type="scientific">Pochonia chlamydosporia 170</name>
    <dbReference type="NCBI Taxonomy" id="1380566"/>
    <lineage>
        <taxon>Eukaryota</taxon>
        <taxon>Fungi</taxon>
        <taxon>Dikarya</taxon>
        <taxon>Ascomycota</taxon>
        <taxon>Pezizomycotina</taxon>
        <taxon>Sordariomycetes</taxon>
        <taxon>Hypocreomycetidae</taxon>
        <taxon>Hypocreales</taxon>
        <taxon>Clavicipitaceae</taxon>
        <taxon>Pochonia</taxon>
    </lineage>
</organism>
<dbReference type="CDD" id="cd14705">
    <property type="entry name" value="bZIP_Zip1"/>
    <property type="match status" value="1"/>
</dbReference>
<feature type="compositionally biased region" description="Polar residues" evidence="1">
    <location>
        <begin position="86"/>
        <end position="104"/>
    </location>
</feature>
<feature type="compositionally biased region" description="Polar residues" evidence="1">
    <location>
        <begin position="256"/>
        <end position="267"/>
    </location>
</feature>
<reference evidence="3 4" key="1">
    <citation type="journal article" date="2016" name="PLoS Pathog.">
        <title>Biosynthesis of antibiotic leucinostatins in bio-control fungus Purpureocillium lilacinum and their inhibition on phytophthora revealed by genome mining.</title>
        <authorList>
            <person name="Wang G."/>
            <person name="Liu Z."/>
            <person name="Lin R."/>
            <person name="Li E."/>
            <person name="Mao Z."/>
            <person name="Ling J."/>
            <person name="Yang Y."/>
            <person name="Yin W.B."/>
            <person name="Xie B."/>
        </authorList>
    </citation>
    <scope>NUCLEOTIDE SEQUENCE [LARGE SCALE GENOMIC DNA]</scope>
    <source>
        <strain evidence="3">170</strain>
    </source>
</reference>
<dbReference type="AlphaFoldDB" id="A0A179FXZ6"/>
<dbReference type="RefSeq" id="XP_018146645.1">
    <property type="nucleotide sequence ID" value="XM_018282254.1"/>
</dbReference>
<dbReference type="PROSITE" id="PS00036">
    <property type="entry name" value="BZIP_BASIC"/>
    <property type="match status" value="1"/>
</dbReference>
<feature type="region of interest" description="Disordered" evidence="1">
    <location>
        <begin position="1"/>
        <end position="367"/>
    </location>
</feature>
<proteinExistence type="predicted"/>
<feature type="compositionally biased region" description="Basic and acidic residues" evidence="1">
    <location>
        <begin position="191"/>
        <end position="202"/>
    </location>
</feature>
<dbReference type="STRING" id="1380566.A0A179FXZ6"/>
<dbReference type="GeneID" id="28846248"/>
<name>A0A179FXZ6_METCM</name>